<dbReference type="EMBL" id="QXQB01000004">
    <property type="protein sequence ID" value="RJX38394.1"/>
    <property type="molecule type" value="Genomic_DNA"/>
</dbReference>
<sequence>MTSAEAYDGTYSQAIAQEGSTEPGEYARITTDVVHPFDSAKAVQLNFRAKIPSLALARITAKLEFYDDQGMYISNAYKEITNTTVSFTVFELYTLIPDNTQKVAIILGGEVTDYGGYYRVYIDDVSLTEQAANMNQTQVGIVSGELRFSTLSGSFLDVKLTNSGIMETVATTTAAITDDTGRAEGWNLKISATNFISDELNDPSSEGQAAYALMIPISAMKLETSSVNHVAGQQVHPVHGPVAHSITVSGSSQTIVKADPGFGSGSYQVVIGYRLVIPKTLQIVSQSGTGSKFKVGDYVGARSSIYTATLNFSAGTGL</sequence>
<dbReference type="AlphaFoldDB" id="A0A3A6PX24"/>
<evidence type="ECO:0000313" key="2">
    <source>
        <dbReference type="Proteomes" id="UP000267798"/>
    </source>
</evidence>
<protein>
    <recommendedName>
        <fullName evidence="3">WxL domain-containing protein</fullName>
    </recommendedName>
</protein>
<gene>
    <name evidence="1" type="ORF">D3P09_20315</name>
</gene>
<evidence type="ECO:0000313" key="1">
    <source>
        <dbReference type="EMBL" id="RJX38394.1"/>
    </source>
</evidence>
<comment type="caution">
    <text evidence="1">The sequence shown here is derived from an EMBL/GenBank/DDBJ whole genome shotgun (WGS) entry which is preliminary data.</text>
</comment>
<keyword evidence="2" id="KW-1185">Reference proteome</keyword>
<dbReference type="Proteomes" id="UP000267798">
    <property type="component" value="Unassembled WGS sequence"/>
</dbReference>
<accession>A0A3A6PX24</accession>
<organism evidence="1 2">
    <name type="scientific">Paenibacillus pinisoli</name>
    <dbReference type="NCBI Taxonomy" id="1276110"/>
    <lineage>
        <taxon>Bacteria</taxon>
        <taxon>Bacillati</taxon>
        <taxon>Bacillota</taxon>
        <taxon>Bacilli</taxon>
        <taxon>Bacillales</taxon>
        <taxon>Paenibacillaceae</taxon>
        <taxon>Paenibacillus</taxon>
    </lineage>
</organism>
<reference evidence="1 2" key="1">
    <citation type="submission" date="2018-09" db="EMBL/GenBank/DDBJ databases">
        <title>Paenibacillus aracenensis nov. sp. isolated from a cave in southern Spain.</title>
        <authorList>
            <person name="Jurado V."/>
            <person name="Gutierrez-Patricio S."/>
            <person name="Gonzalez-Pimentel J.L."/>
            <person name="Miller A.Z."/>
            <person name="Laiz L."/>
            <person name="Saiz-Jimenez C."/>
        </authorList>
    </citation>
    <scope>NUCLEOTIDE SEQUENCE [LARGE SCALE GENOMIC DNA]</scope>
    <source>
        <strain evidence="1 2">JCM 19203</strain>
    </source>
</reference>
<name>A0A3A6PX24_9BACL</name>
<proteinExistence type="predicted"/>
<evidence type="ECO:0008006" key="3">
    <source>
        <dbReference type="Google" id="ProtNLM"/>
    </source>
</evidence>
<dbReference type="Gene3D" id="2.60.120.260">
    <property type="entry name" value="Galactose-binding domain-like"/>
    <property type="match status" value="1"/>
</dbReference>